<dbReference type="Gene3D" id="3.40.50.1820">
    <property type="entry name" value="alpha/beta hydrolase"/>
    <property type="match status" value="1"/>
</dbReference>
<organism evidence="6 7">
    <name type="scientific">Bailinhaonella thermotolerans</name>
    <dbReference type="NCBI Taxonomy" id="1070861"/>
    <lineage>
        <taxon>Bacteria</taxon>
        <taxon>Bacillati</taxon>
        <taxon>Actinomycetota</taxon>
        <taxon>Actinomycetes</taxon>
        <taxon>Streptosporangiales</taxon>
        <taxon>Streptosporangiaceae</taxon>
        <taxon>Bailinhaonella</taxon>
    </lineage>
</organism>
<dbReference type="PANTHER" id="PTHR43248">
    <property type="entry name" value="2-SUCCINYL-6-HYDROXY-2,4-CYCLOHEXADIENE-1-CARBOXYLATE SYNTHASE"/>
    <property type="match status" value="1"/>
</dbReference>
<dbReference type="AlphaFoldDB" id="A0A3A4AST4"/>
<keyword evidence="7" id="KW-1185">Reference proteome</keyword>
<name>A0A3A4AST4_9ACTN</name>
<dbReference type="InterPro" id="IPR051601">
    <property type="entry name" value="Serine_prot/Carboxylest_S33"/>
</dbReference>
<evidence type="ECO:0000256" key="2">
    <source>
        <dbReference type="ARBA" id="ARBA00022729"/>
    </source>
</evidence>
<protein>
    <submittedName>
        <fullName evidence="6">Alpha/beta hydrolase</fullName>
    </submittedName>
</protein>
<comment type="caution">
    <text evidence="6">The sequence shown here is derived from an EMBL/GenBank/DDBJ whole genome shotgun (WGS) entry which is preliminary data.</text>
</comment>
<evidence type="ECO:0000313" key="7">
    <source>
        <dbReference type="Proteomes" id="UP000265768"/>
    </source>
</evidence>
<gene>
    <name evidence="6" type="ORF">D5H75_35565</name>
</gene>
<dbReference type="Pfam" id="PF08386">
    <property type="entry name" value="Abhydrolase_4"/>
    <property type="match status" value="1"/>
</dbReference>
<feature type="domain" description="Peptidase S33 tripeptidyl aminopeptidase-like C-terminal" evidence="5">
    <location>
        <begin position="413"/>
        <end position="508"/>
    </location>
</feature>
<dbReference type="Proteomes" id="UP000265768">
    <property type="component" value="Unassembled WGS sequence"/>
</dbReference>
<evidence type="ECO:0000256" key="4">
    <source>
        <dbReference type="SAM" id="MobiDB-lite"/>
    </source>
</evidence>
<proteinExistence type="inferred from homology"/>
<evidence type="ECO:0000313" key="6">
    <source>
        <dbReference type="EMBL" id="RJL22537.1"/>
    </source>
</evidence>
<dbReference type="SUPFAM" id="SSF53474">
    <property type="entry name" value="alpha/beta-Hydrolases"/>
    <property type="match status" value="1"/>
</dbReference>
<dbReference type="EMBL" id="QZEY01000022">
    <property type="protein sequence ID" value="RJL22537.1"/>
    <property type="molecule type" value="Genomic_DNA"/>
</dbReference>
<reference evidence="6 7" key="1">
    <citation type="submission" date="2018-09" db="EMBL/GenBank/DDBJ databases">
        <title>YIM 75507 draft genome.</title>
        <authorList>
            <person name="Tang S."/>
            <person name="Feng Y."/>
        </authorList>
    </citation>
    <scope>NUCLEOTIDE SEQUENCE [LARGE SCALE GENOMIC DNA]</scope>
    <source>
        <strain evidence="6 7">YIM 75507</strain>
    </source>
</reference>
<dbReference type="InterPro" id="IPR029058">
    <property type="entry name" value="AB_hydrolase_fold"/>
</dbReference>
<comment type="similarity">
    <text evidence="1">Belongs to the peptidase S33 family.</text>
</comment>
<dbReference type="InterPro" id="IPR013595">
    <property type="entry name" value="Pept_S33_TAP-like_C"/>
</dbReference>
<dbReference type="OrthoDB" id="3930934at2"/>
<sequence>MPRGPTRPNEESELRRLVVALATAGVGMSGVLAAGPVSADPTPPVYRQPVEERAEGYQPQAPVWGKCASLPSPVECASVEVPLDYSRPHGRKIKIAISRHKATETGDKYQGILLANPGGPGASGLGYANPASMPARLGDVAKYYDVIGFDTRGVGASEPALSCDPTYQNPVRPPYVPADWKAERAWVKKAQGYARACQEKFGWLLPHMTTRDLARDMDSIRAALGRRQLSYVGYSYGTYLGAVYATMFPKNVRRLVLDSVVNPERVWYQANIDQNHAFEARSKDMWAWMAKGDAVYKLGATAAEVEKAYYAVHERVEKAPAGGLVGPAELEDTFLQGGYQSRFWPTLAAGLSEYYTTGKPDKLVTAYESYGDARDNDNSLAVYSAVECTDARWPRSWSVWHRDMWASHRKSPFLSWGNAWFNAQCAFWPVRGGDPVRIADRGLPPILIVQATKDAATPYRGAEVVHGILPNSRLVVENGAGDHGVTGRNTCATALFREYLGTGALPASKPGPDVLCDPRPEPPLPTPASGDQPRLAPETHDPMALGPRG</sequence>
<evidence type="ECO:0000256" key="3">
    <source>
        <dbReference type="ARBA" id="ARBA00022801"/>
    </source>
</evidence>
<feature type="region of interest" description="Disordered" evidence="4">
    <location>
        <begin position="507"/>
        <end position="549"/>
    </location>
</feature>
<keyword evidence="3 6" id="KW-0378">Hydrolase</keyword>
<evidence type="ECO:0000256" key="1">
    <source>
        <dbReference type="ARBA" id="ARBA00010088"/>
    </source>
</evidence>
<dbReference type="GO" id="GO:0016787">
    <property type="term" value="F:hydrolase activity"/>
    <property type="evidence" value="ECO:0007669"/>
    <property type="project" value="UniProtKB-KW"/>
</dbReference>
<accession>A0A3A4AST4</accession>
<evidence type="ECO:0000259" key="5">
    <source>
        <dbReference type="Pfam" id="PF08386"/>
    </source>
</evidence>
<dbReference type="PANTHER" id="PTHR43248:SF29">
    <property type="entry name" value="TRIPEPTIDYL AMINOPEPTIDASE"/>
    <property type="match status" value="1"/>
</dbReference>
<keyword evidence="2" id="KW-0732">Signal</keyword>